<keyword evidence="2" id="KW-1185">Reference proteome</keyword>
<dbReference type="EMBL" id="WRPP01000002">
    <property type="protein sequence ID" value="MVU77679.1"/>
    <property type="molecule type" value="Genomic_DNA"/>
</dbReference>
<evidence type="ECO:0008006" key="3">
    <source>
        <dbReference type="Google" id="ProtNLM"/>
    </source>
</evidence>
<proteinExistence type="predicted"/>
<name>A0A7K1UU38_9NOCA</name>
<protein>
    <recommendedName>
        <fullName evidence="3">NTP pyrophosphohydrolase</fullName>
    </recommendedName>
</protein>
<reference evidence="1 2" key="1">
    <citation type="submission" date="2019-12" db="EMBL/GenBank/DDBJ databases">
        <title>Nocardia sp. nov. ET3-3 isolated from soil.</title>
        <authorList>
            <person name="Kanchanasin P."/>
            <person name="Tanasupawat S."/>
            <person name="Yuki M."/>
            <person name="Kudo T."/>
        </authorList>
    </citation>
    <scope>NUCLEOTIDE SEQUENCE [LARGE SCALE GENOMIC DNA]</scope>
    <source>
        <strain evidence="1 2">ET3-3</strain>
    </source>
</reference>
<evidence type="ECO:0000313" key="1">
    <source>
        <dbReference type="EMBL" id="MVU77679.1"/>
    </source>
</evidence>
<organism evidence="1 2">
    <name type="scientific">Nocardia terrae</name>
    <dbReference type="NCBI Taxonomy" id="2675851"/>
    <lineage>
        <taxon>Bacteria</taxon>
        <taxon>Bacillati</taxon>
        <taxon>Actinomycetota</taxon>
        <taxon>Actinomycetes</taxon>
        <taxon>Mycobacteriales</taxon>
        <taxon>Nocardiaceae</taxon>
        <taxon>Nocardia</taxon>
    </lineage>
</organism>
<dbReference type="RefSeq" id="WP_157387345.1">
    <property type="nucleotide sequence ID" value="NZ_WRPP01000002.1"/>
</dbReference>
<evidence type="ECO:0000313" key="2">
    <source>
        <dbReference type="Proteomes" id="UP000466794"/>
    </source>
</evidence>
<accession>A0A7K1UU38</accession>
<dbReference type="Proteomes" id="UP000466794">
    <property type="component" value="Unassembled WGS sequence"/>
</dbReference>
<comment type="caution">
    <text evidence="1">The sequence shown here is derived from an EMBL/GenBank/DDBJ whole genome shotgun (WGS) entry which is preliminary data.</text>
</comment>
<dbReference type="AlphaFoldDB" id="A0A7K1UU38"/>
<gene>
    <name evidence="1" type="ORF">GPX89_10550</name>
</gene>
<sequence>MDGVDRVIVVDAANVVGSRPDGWWRDRAGAARRLLGELAGLQGRLPEGDSVVVVLEGAAKGAADGTEYEGVRVVLAEGSGDDTIVEVTAAELARTSNTGSVTVVTADRGLRSRVEPLGATTVGPTWLREQLSAP</sequence>